<evidence type="ECO:0000313" key="2">
    <source>
        <dbReference type="Proteomes" id="UP001219525"/>
    </source>
</evidence>
<name>A0AAD6V3Z3_9AGAR</name>
<sequence length="444" mass="50007">MAPCFRPIPAAEQQARAEAPLPDVQLLPEIAFKRISAGAEEEQERMFKRWVAYVGKLSPTTEPVPATVLDQLTSPPSRKHLFGFVGYLAKTTTGKLDEWPTRGTIQGYMWSFYGMWHRRTGKPIPAEDKHQATQWLGDPRFLSEHPLSTKMRDKPVASHADIRVLTAVLWRDSQLILLPHERAQLIYGVLLMAISSARPGEIVVSSKHHLGQCLTWKDHRLFMCPSENPFRPDIYAHVTMEWLKGMRDDESKYRSLVLKCDPLNLANCPVFALVCCAIADGVMLDYDTGASLLQPTHPVTEMREIRLDPAKAKLALLRKVRSTNGRPVMTTEPMTTSRFRYVVKEGSLKAGFKRHMPLYASRRNVAGKADSQASEAIRRLCMAHSAHSKVYESSYQSKLVPLDMQHLVSGEGEADVRRTLLATTTTCASDRRPKNFLGLGHRRA</sequence>
<organism evidence="1 2">
    <name type="scientific">Mycena pura</name>
    <dbReference type="NCBI Taxonomy" id="153505"/>
    <lineage>
        <taxon>Eukaryota</taxon>
        <taxon>Fungi</taxon>
        <taxon>Dikarya</taxon>
        <taxon>Basidiomycota</taxon>
        <taxon>Agaricomycotina</taxon>
        <taxon>Agaricomycetes</taxon>
        <taxon>Agaricomycetidae</taxon>
        <taxon>Agaricales</taxon>
        <taxon>Marasmiineae</taxon>
        <taxon>Mycenaceae</taxon>
        <taxon>Mycena</taxon>
    </lineage>
</organism>
<accession>A0AAD6V3Z3</accession>
<comment type="caution">
    <text evidence="1">The sequence shown here is derived from an EMBL/GenBank/DDBJ whole genome shotgun (WGS) entry which is preliminary data.</text>
</comment>
<dbReference type="EMBL" id="JARJCW010000071">
    <property type="protein sequence ID" value="KAJ7198863.1"/>
    <property type="molecule type" value="Genomic_DNA"/>
</dbReference>
<dbReference type="Proteomes" id="UP001219525">
    <property type="component" value="Unassembled WGS sequence"/>
</dbReference>
<evidence type="ECO:0000313" key="1">
    <source>
        <dbReference type="EMBL" id="KAJ7198863.1"/>
    </source>
</evidence>
<dbReference type="PANTHER" id="PTHR37535:SF3">
    <property type="entry name" value="FLUG DOMAIN-CONTAINING PROTEIN"/>
    <property type="match status" value="1"/>
</dbReference>
<gene>
    <name evidence="1" type="ORF">GGX14DRAFT_573304</name>
</gene>
<proteinExistence type="predicted"/>
<dbReference type="Pfam" id="PF11917">
    <property type="entry name" value="DUF3435"/>
    <property type="match status" value="1"/>
</dbReference>
<dbReference type="PANTHER" id="PTHR37535">
    <property type="entry name" value="FLUG DOMAIN PROTEIN"/>
    <property type="match status" value="1"/>
</dbReference>
<dbReference type="InterPro" id="IPR021842">
    <property type="entry name" value="DUF3435"/>
</dbReference>
<reference evidence="1" key="1">
    <citation type="submission" date="2023-03" db="EMBL/GenBank/DDBJ databases">
        <title>Massive genome expansion in bonnet fungi (Mycena s.s.) driven by repeated elements and novel gene families across ecological guilds.</title>
        <authorList>
            <consortium name="Lawrence Berkeley National Laboratory"/>
            <person name="Harder C.B."/>
            <person name="Miyauchi S."/>
            <person name="Viragh M."/>
            <person name="Kuo A."/>
            <person name="Thoen E."/>
            <person name="Andreopoulos B."/>
            <person name="Lu D."/>
            <person name="Skrede I."/>
            <person name="Drula E."/>
            <person name="Henrissat B."/>
            <person name="Morin E."/>
            <person name="Kohler A."/>
            <person name="Barry K."/>
            <person name="LaButti K."/>
            <person name="Morin E."/>
            <person name="Salamov A."/>
            <person name="Lipzen A."/>
            <person name="Mereny Z."/>
            <person name="Hegedus B."/>
            <person name="Baldrian P."/>
            <person name="Stursova M."/>
            <person name="Weitz H."/>
            <person name="Taylor A."/>
            <person name="Grigoriev I.V."/>
            <person name="Nagy L.G."/>
            <person name="Martin F."/>
            <person name="Kauserud H."/>
        </authorList>
    </citation>
    <scope>NUCLEOTIDE SEQUENCE</scope>
    <source>
        <strain evidence="1">9144</strain>
    </source>
</reference>
<protein>
    <submittedName>
        <fullName evidence="1">Uncharacterized protein</fullName>
    </submittedName>
</protein>
<keyword evidence="2" id="KW-1185">Reference proteome</keyword>
<dbReference type="AlphaFoldDB" id="A0AAD6V3Z3"/>